<evidence type="ECO:0000256" key="1">
    <source>
        <dbReference type="SAM" id="Phobius"/>
    </source>
</evidence>
<evidence type="ECO:0000313" key="2">
    <source>
        <dbReference type="Proteomes" id="UP000046393"/>
    </source>
</evidence>
<proteinExistence type="predicted"/>
<dbReference type="AlphaFoldDB" id="A0A0N5APH5"/>
<dbReference type="STRING" id="451379.A0A0N5APH5"/>
<name>A0A0N5APH5_9BILA</name>
<reference evidence="3" key="1">
    <citation type="submission" date="2017-02" db="UniProtKB">
        <authorList>
            <consortium name="WormBaseParasite"/>
        </authorList>
    </citation>
    <scope>IDENTIFICATION</scope>
</reference>
<dbReference type="Proteomes" id="UP000046393">
    <property type="component" value="Unplaced"/>
</dbReference>
<keyword evidence="2" id="KW-1185">Reference proteome</keyword>
<keyword evidence="1" id="KW-0812">Transmembrane</keyword>
<sequence length="111" mass="12724">MLRSGETQTHRGPTSPYVSMDYEGNDEDKTKFFYDERSGRYHCCCGLLHVISGTKMFLLFYIILSVAVLILGIPAAFVWMVLPFIITVLSIYALCTEKHRYLYPFLILSVS</sequence>
<evidence type="ECO:0000313" key="3">
    <source>
        <dbReference type="WBParaSite" id="SMUV_0000655201-mRNA-1"/>
    </source>
</evidence>
<accession>A0A0N5APH5</accession>
<feature type="transmembrane region" description="Helical" evidence="1">
    <location>
        <begin position="76"/>
        <end position="95"/>
    </location>
</feature>
<protein>
    <submittedName>
        <fullName evidence="3">Expressed conserved protein</fullName>
    </submittedName>
</protein>
<dbReference type="WBParaSite" id="SMUV_0000655201-mRNA-1">
    <property type="protein sequence ID" value="SMUV_0000655201-mRNA-1"/>
    <property type="gene ID" value="SMUV_0000655201"/>
</dbReference>
<organism evidence="2 3">
    <name type="scientific">Syphacia muris</name>
    <dbReference type="NCBI Taxonomy" id="451379"/>
    <lineage>
        <taxon>Eukaryota</taxon>
        <taxon>Metazoa</taxon>
        <taxon>Ecdysozoa</taxon>
        <taxon>Nematoda</taxon>
        <taxon>Chromadorea</taxon>
        <taxon>Rhabditida</taxon>
        <taxon>Spirurina</taxon>
        <taxon>Oxyuridomorpha</taxon>
        <taxon>Oxyuroidea</taxon>
        <taxon>Oxyuridae</taxon>
        <taxon>Syphacia</taxon>
    </lineage>
</organism>
<feature type="transmembrane region" description="Helical" evidence="1">
    <location>
        <begin position="47"/>
        <end position="70"/>
    </location>
</feature>
<keyword evidence="1" id="KW-0472">Membrane</keyword>
<keyword evidence="1" id="KW-1133">Transmembrane helix</keyword>